<evidence type="ECO:0000256" key="5">
    <source>
        <dbReference type="ARBA" id="ARBA00022989"/>
    </source>
</evidence>
<evidence type="ECO:0000256" key="8">
    <source>
        <dbReference type="ARBA" id="ARBA00023157"/>
    </source>
</evidence>
<dbReference type="GO" id="GO:0048038">
    <property type="term" value="F:quinone binding"/>
    <property type="evidence" value="ECO:0007669"/>
    <property type="project" value="UniProtKB-KW"/>
</dbReference>
<comment type="subcellular location">
    <subcellularLocation>
        <location evidence="1">Membrane</location>
        <topology evidence="1">Multi-pass membrane protein</topology>
    </subcellularLocation>
</comment>
<sequence>MTDVRATRGSVPGWVPTTSFALSVLGLLISAYLTYEHYTGSDSLFCAESSTVNCQTVTTSKWSSLFGLPVSLLGLLFFVAMVVLCLPQVWRRAPRAADLTRLAALAVGVLMVGYLIWAEFMWIGAICLWCTAVHVITFVLAIVVVLGEILREPAPEPAQTRSN</sequence>
<evidence type="ECO:0000313" key="13">
    <source>
        <dbReference type="Proteomes" id="UP000320806"/>
    </source>
</evidence>
<evidence type="ECO:0000256" key="9">
    <source>
        <dbReference type="ARBA" id="ARBA00023284"/>
    </source>
</evidence>
<dbReference type="InterPro" id="IPR038354">
    <property type="entry name" value="VKOR_sf"/>
</dbReference>
<feature type="transmembrane region" description="Helical" evidence="10">
    <location>
        <begin position="123"/>
        <end position="146"/>
    </location>
</feature>
<dbReference type="EMBL" id="VFMO01000001">
    <property type="protein sequence ID" value="TQJ15260.1"/>
    <property type="molecule type" value="Genomic_DNA"/>
</dbReference>
<dbReference type="Pfam" id="PF07884">
    <property type="entry name" value="VKOR"/>
    <property type="match status" value="1"/>
</dbReference>
<evidence type="ECO:0000256" key="1">
    <source>
        <dbReference type="ARBA" id="ARBA00004141"/>
    </source>
</evidence>
<accession>A0A542EIT9</accession>
<evidence type="ECO:0000256" key="4">
    <source>
        <dbReference type="ARBA" id="ARBA00022719"/>
    </source>
</evidence>
<keyword evidence="8" id="KW-1015">Disulfide bond</keyword>
<dbReference type="AlphaFoldDB" id="A0A542EIT9"/>
<feature type="domain" description="Vitamin K epoxide reductase" evidence="11">
    <location>
        <begin position="12"/>
        <end position="148"/>
    </location>
</feature>
<name>A0A542EIT9_9MICO</name>
<feature type="transmembrane region" description="Helical" evidence="10">
    <location>
        <begin position="66"/>
        <end position="87"/>
    </location>
</feature>
<reference evidence="12 13" key="1">
    <citation type="submission" date="2019-06" db="EMBL/GenBank/DDBJ databases">
        <title>Sequencing the genomes of 1000 actinobacteria strains.</title>
        <authorList>
            <person name="Klenk H.-P."/>
        </authorList>
    </citation>
    <scope>NUCLEOTIDE SEQUENCE [LARGE SCALE GENOMIC DNA]</scope>
    <source>
        <strain evidence="12 13">DSM 19828</strain>
    </source>
</reference>
<comment type="caution">
    <text evidence="12">The sequence shown here is derived from an EMBL/GenBank/DDBJ whole genome shotgun (WGS) entry which is preliminary data.</text>
</comment>
<evidence type="ECO:0000256" key="6">
    <source>
        <dbReference type="ARBA" id="ARBA00023002"/>
    </source>
</evidence>
<comment type="similarity">
    <text evidence="2">Belongs to the VKOR family.</text>
</comment>
<evidence type="ECO:0000313" key="12">
    <source>
        <dbReference type="EMBL" id="TQJ15260.1"/>
    </source>
</evidence>
<dbReference type="PANTHER" id="PTHR34573">
    <property type="entry name" value="VKC DOMAIN-CONTAINING PROTEIN"/>
    <property type="match status" value="1"/>
</dbReference>
<dbReference type="Proteomes" id="UP000320806">
    <property type="component" value="Unassembled WGS sequence"/>
</dbReference>
<organism evidence="12 13">
    <name type="scientific">Yimella lutea</name>
    <dbReference type="NCBI Taxonomy" id="587872"/>
    <lineage>
        <taxon>Bacteria</taxon>
        <taxon>Bacillati</taxon>
        <taxon>Actinomycetota</taxon>
        <taxon>Actinomycetes</taxon>
        <taxon>Micrococcales</taxon>
        <taxon>Dermacoccaceae</taxon>
        <taxon>Yimella</taxon>
    </lineage>
</organism>
<evidence type="ECO:0000256" key="2">
    <source>
        <dbReference type="ARBA" id="ARBA00006214"/>
    </source>
</evidence>
<proteinExistence type="inferred from homology"/>
<dbReference type="GO" id="GO:0016491">
    <property type="term" value="F:oxidoreductase activity"/>
    <property type="evidence" value="ECO:0007669"/>
    <property type="project" value="UniProtKB-KW"/>
</dbReference>
<dbReference type="PANTHER" id="PTHR34573:SF1">
    <property type="entry name" value="VITAMIN K EPOXIDE REDUCTASE DOMAIN-CONTAINING PROTEIN"/>
    <property type="match status" value="1"/>
</dbReference>
<protein>
    <submittedName>
        <fullName evidence="12">Putative membrane protein</fullName>
    </submittedName>
</protein>
<evidence type="ECO:0000259" key="11">
    <source>
        <dbReference type="SMART" id="SM00756"/>
    </source>
</evidence>
<dbReference type="OrthoDB" id="9783799at2"/>
<evidence type="ECO:0000256" key="10">
    <source>
        <dbReference type="SAM" id="Phobius"/>
    </source>
</evidence>
<dbReference type="RefSeq" id="WP_141928871.1">
    <property type="nucleotide sequence ID" value="NZ_BAABCI010000022.1"/>
</dbReference>
<keyword evidence="5 10" id="KW-1133">Transmembrane helix</keyword>
<keyword evidence="6" id="KW-0560">Oxidoreductase</keyword>
<dbReference type="GO" id="GO:0016020">
    <property type="term" value="C:membrane"/>
    <property type="evidence" value="ECO:0007669"/>
    <property type="project" value="UniProtKB-SubCell"/>
</dbReference>
<feature type="transmembrane region" description="Helical" evidence="10">
    <location>
        <begin position="12"/>
        <end position="35"/>
    </location>
</feature>
<gene>
    <name evidence="12" type="ORF">FB459_2797</name>
</gene>
<evidence type="ECO:0000256" key="7">
    <source>
        <dbReference type="ARBA" id="ARBA00023136"/>
    </source>
</evidence>
<keyword evidence="3 10" id="KW-0812">Transmembrane</keyword>
<keyword evidence="13" id="KW-1185">Reference proteome</keyword>
<evidence type="ECO:0000256" key="3">
    <source>
        <dbReference type="ARBA" id="ARBA00022692"/>
    </source>
</evidence>
<dbReference type="SMART" id="SM00756">
    <property type="entry name" value="VKc"/>
    <property type="match status" value="1"/>
</dbReference>
<dbReference type="CDD" id="cd12918">
    <property type="entry name" value="VKOR_arc"/>
    <property type="match status" value="1"/>
</dbReference>
<keyword evidence="4" id="KW-0874">Quinone</keyword>
<keyword evidence="7 10" id="KW-0472">Membrane</keyword>
<dbReference type="Gene3D" id="1.20.1440.130">
    <property type="entry name" value="VKOR domain"/>
    <property type="match status" value="1"/>
</dbReference>
<keyword evidence="9" id="KW-0676">Redox-active center</keyword>
<dbReference type="InterPro" id="IPR012932">
    <property type="entry name" value="VKOR"/>
</dbReference>
<feature type="transmembrane region" description="Helical" evidence="10">
    <location>
        <begin position="99"/>
        <end position="117"/>
    </location>
</feature>